<evidence type="ECO:0000313" key="2">
    <source>
        <dbReference type="EMBL" id="TBU53027.1"/>
    </source>
</evidence>
<dbReference type="Proteomes" id="UP000292082">
    <property type="component" value="Unassembled WGS sequence"/>
</dbReference>
<organism evidence="2 3">
    <name type="scientific">Dichomitus squalens</name>
    <dbReference type="NCBI Taxonomy" id="114155"/>
    <lineage>
        <taxon>Eukaryota</taxon>
        <taxon>Fungi</taxon>
        <taxon>Dikarya</taxon>
        <taxon>Basidiomycota</taxon>
        <taxon>Agaricomycotina</taxon>
        <taxon>Agaricomycetes</taxon>
        <taxon>Polyporales</taxon>
        <taxon>Polyporaceae</taxon>
        <taxon>Dichomitus</taxon>
    </lineage>
</organism>
<keyword evidence="1" id="KW-0472">Membrane</keyword>
<accession>A0A4Q9PHA6</accession>
<reference evidence="2 3" key="1">
    <citation type="submission" date="2019-01" db="EMBL/GenBank/DDBJ databases">
        <title>Draft genome sequences of three monokaryotic isolates of the white-rot basidiomycete fungus Dichomitus squalens.</title>
        <authorList>
            <consortium name="DOE Joint Genome Institute"/>
            <person name="Lopez S.C."/>
            <person name="Andreopoulos B."/>
            <person name="Pangilinan J."/>
            <person name="Lipzen A."/>
            <person name="Riley R."/>
            <person name="Ahrendt S."/>
            <person name="Ng V."/>
            <person name="Barry K."/>
            <person name="Daum C."/>
            <person name="Grigoriev I.V."/>
            <person name="Hilden K.S."/>
            <person name="Makela M.R."/>
            <person name="de Vries R.P."/>
        </authorList>
    </citation>
    <scope>NUCLEOTIDE SEQUENCE [LARGE SCALE GENOMIC DNA]</scope>
    <source>
        <strain evidence="2 3">CBS 464.89</strain>
    </source>
</reference>
<dbReference type="EMBL" id="ML145227">
    <property type="protein sequence ID" value="TBU53027.1"/>
    <property type="molecule type" value="Genomic_DNA"/>
</dbReference>
<sequence>MRHLPFRASERVIFLTASLSTTTATSLVSLSLSSSSTGPPPSLINSGLLSTTYTARFYFLFLV</sequence>
<protein>
    <submittedName>
        <fullName evidence="2">Uncharacterized protein</fullName>
    </submittedName>
</protein>
<name>A0A4Q9PHA6_9APHY</name>
<keyword evidence="1" id="KW-0812">Transmembrane</keyword>
<keyword evidence="1" id="KW-1133">Transmembrane helix</keyword>
<keyword evidence="3" id="KW-1185">Reference proteome</keyword>
<feature type="non-terminal residue" evidence="2">
    <location>
        <position position="63"/>
    </location>
</feature>
<feature type="transmembrane region" description="Helical" evidence="1">
    <location>
        <begin position="12"/>
        <end position="32"/>
    </location>
</feature>
<proteinExistence type="predicted"/>
<evidence type="ECO:0000313" key="3">
    <source>
        <dbReference type="Proteomes" id="UP000292082"/>
    </source>
</evidence>
<gene>
    <name evidence="2" type="ORF">BD310DRAFT_938805</name>
</gene>
<evidence type="ECO:0000256" key="1">
    <source>
        <dbReference type="SAM" id="Phobius"/>
    </source>
</evidence>
<dbReference type="AlphaFoldDB" id="A0A4Q9PHA6"/>